<dbReference type="KEGG" id="hhs:HHS_01390"/>
<dbReference type="InterPro" id="IPR002698">
    <property type="entry name" value="FTHF_cligase"/>
</dbReference>
<keyword evidence="3 4" id="KW-0067">ATP-binding</keyword>
<gene>
    <name evidence="6" type="ORF">HHS_01390</name>
</gene>
<evidence type="ECO:0000256" key="2">
    <source>
        <dbReference type="ARBA" id="ARBA00022741"/>
    </source>
</evidence>
<dbReference type="NCBIfam" id="TIGR02727">
    <property type="entry name" value="MTHFS_bact"/>
    <property type="match status" value="1"/>
</dbReference>
<dbReference type="InterPro" id="IPR037171">
    <property type="entry name" value="NagB/RpiA_transferase-like"/>
</dbReference>
<comment type="similarity">
    <text evidence="1 5">Belongs to the 5-formyltetrahydrofolate cyclo-ligase family.</text>
</comment>
<dbReference type="Pfam" id="PF01812">
    <property type="entry name" value="5-FTHF_cyc-lig"/>
    <property type="match status" value="1"/>
</dbReference>
<reference evidence="6 7" key="1">
    <citation type="submission" date="2012-10" db="EMBL/GenBank/DDBJ databases">
        <title>Genome sequence of the symbiont of the pentatomidae stink bug Halyomorpha halys.</title>
        <authorList>
            <person name="Kobayashi H."/>
            <person name="Fujii-Muramatsu R."/>
            <person name="Takeishi K."/>
            <person name="Noda H."/>
        </authorList>
    </citation>
    <scope>NUCLEOTIDE SEQUENCE [LARGE SCALE GENOMIC DNA]</scope>
</reference>
<evidence type="ECO:0000256" key="3">
    <source>
        <dbReference type="ARBA" id="ARBA00022840"/>
    </source>
</evidence>
<keyword evidence="2 4" id="KW-0547">Nucleotide-binding</keyword>
<dbReference type="eggNOG" id="COG0212">
    <property type="taxonomic scope" value="Bacteria"/>
</dbReference>
<dbReference type="PANTHER" id="PTHR23407">
    <property type="entry name" value="ATPASE INHIBITOR/5-FORMYLTETRAHYDROFOLATE CYCLO-LIGASE"/>
    <property type="match status" value="1"/>
</dbReference>
<dbReference type="EMBL" id="AP012554">
    <property type="protein sequence ID" value="BAO00109.1"/>
    <property type="molecule type" value="Genomic_DNA"/>
</dbReference>
<evidence type="ECO:0000256" key="4">
    <source>
        <dbReference type="PIRSR" id="PIRSR006806-1"/>
    </source>
</evidence>
<dbReference type="PIRSF" id="PIRSF006806">
    <property type="entry name" value="FTHF_cligase"/>
    <property type="match status" value="1"/>
</dbReference>
<evidence type="ECO:0000256" key="5">
    <source>
        <dbReference type="RuleBase" id="RU361279"/>
    </source>
</evidence>
<evidence type="ECO:0000313" key="7">
    <source>
        <dbReference type="Proteomes" id="UP000016900"/>
    </source>
</evidence>
<accession>U3U781</accession>
<dbReference type="SUPFAM" id="SSF100950">
    <property type="entry name" value="NagB/RpiA/CoA transferase-like"/>
    <property type="match status" value="1"/>
</dbReference>
<dbReference type="GO" id="GO:0009396">
    <property type="term" value="P:folic acid-containing compound biosynthetic process"/>
    <property type="evidence" value="ECO:0007669"/>
    <property type="project" value="TreeGrafter"/>
</dbReference>
<feature type="binding site" evidence="4">
    <location>
        <position position="55"/>
    </location>
    <ligand>
        <name>substrate</name>
    </ligand>
</feature>
<dbReference type="GO" id="GO:0030272">
    <property type="term" value="F:5-formyltetrahydrofolate cyclo-ligase activity"/>
    <property type="evidence" value="ECO:0007669"/>
    <property type="project" value="UniProtKB-EC"/>
</dbReference>
<dbReference type="Gene3D" id="3.40.50.10420">
    <property type="entry name" value="NagB/RpiA/CoA transferase-like"/>
    <property type="match status" value="1"/>
</dbReference>
<dbReference type="GO" id="GO:0046872">
    <property type="term" value="F:metal ion binding"/>
    <property type="evidence" value="ECO:0007669"/>
    <property type="project" value="UniProtKB-KW"/>
</dbReference>
<organism evidence="6 7">
    <name type="scientific">Candidatus Pantoea carbekii</name>
    <dbReference type="NCBI Taxonomy" id="1235990"/>
    <lineage>
        <taxon>Bacteria</taxon>
        <taxon>Pseudomonadati</taxon>
        <taxon>Pseudomonadota</taxon>
        <taxon>Gammaproteobacteria</taxon>
        <taxon>Enterobacterales</taxon>
        <taxon>Erwiniaceae</taxon>
        <taxon>Pantoea</taxon>
    </lineage>
</organism>
<dbReference type="GO" id="GO:0035999">
    <property type="term" value="P:tetrahydrofolate interconversion"/>
    <property type="evidence" value="ECO:0007669"/>
    <property type="project" value="TreeGrafter"/>
</dbReference>
<evidence type="ECO:0000313" key="6">
    <source>
        <dbReference type="EMBL" id="BAO00109.1"/>
    </source>
</evidence>
<dbReference type="InterPro" id="IPR024185">
    <property type="entry name" value="FTHF_cligase-like_sf"/>
</dbReference>
<proteinExistence type="inferred from homology"/>
<keyword evidence="5" id="KW-0479">Metal-binding</keyword>
<dbReference type="Proteomes" id="UP000016900">
    <property type="component" value="Chromosome"/>
</dbReference>
<keyword evidence="7" id="KW-1185">Reference proteome</keyword>
<comment type="catalytic activity">
    <reaction evidence="5">
        <text>(6S)-5-formyl-5,6,7,8-tetrahydrofolate + ATP = (6R)-5,10-methenyltetrahydrofolate + ADP + phosphate</text>
        <dbReference type="Rhea" id="RHEA:10488"/>
        <dbReference type="ChEBI" id="CHEBI:30616"/>
        <dbReference type="ChEBI" id="CHEBI:43474"/>
        <dbReference type="ChEBI" id="CHEBI:57455"/>
        <dbReference type="ChEBI" id="CHEBI:57457"/>
        <dbReference type="ChEBI" id="CHEBI:456216"/>
        <dbReference type="EC" id="6.3.3.2"/>
    </reaction>
</comment>
<dbReference type="AlphaFoldDB" id="U3U781"/>
<dbReference type="STRING" id="1235990.BMSBPS_0603"/>
<sequence length="197" mass="23379">MLKSLLFDRYTVRQHMRYLRRNLTHEQQNEAGIMLAEQAMKFVSIAHAQHITLFLSTDGEIDTFYLIKMLWKTKKQVYLPVLHPFSPGYLLFFRYTPKTLLQLNKFYILEPFLDITQMITLEQIDIILVPMVAFNDQGQRLGMGGGFYDRTLQNWQQYHFLPIGIAHDFQHMTQLPIANWDICLPVILTPSKIWYCY</sequence>
<evidence type="ECO:0000256" key="1">
    <source>
        <dbReference type="ARBA" id="ARBA00010638"/>
    </source>
</evidence>
<dbReference type="PANTHER" id="PTHR23407:SF1">
    <property type="entry name" value="5-FORMYLTETRAHYDROFOLATE CYCLO-LIGASE"/>
    <property type="match status" value="1"/>
</dbReference>
<comment type="cofactor">
    <cofactor evidence="5">
        <name>Mg(2+)</name>
        <dbReference type="ChEBI" id="CHEBI:18420"/>
    </cofactor>
</comment>
<dbReference type="EC" id="6.3.3.2" evidence="5"/>
<feature type="binding site" evidence="4">
    <location>
        <position position="60"/>
    </location>
    <ligand>
        <name>substrate</name>
    </ligand>
</feature>
<dbReference type="OrthoDB" id="9801938at2"/>
<dbReference type="GO" id="GO:0005524">
    <property type="term" value="F:ATP binding"/>
    <property type="evidence" value="ECO:0007669"/>
    <property type="project" value="UniProtKB-KW"/>
</dbReference>
<protein>
    <recommendedName>
        <fullName evidence="5">5-formyltetrahydrofolate cyclo-ligase</fullName>
        <ecNumber evidence="5">6.3.3.2</ecNumber>
    </recommendedName>
</protein>
<name>U3U781_9GAMM</name>
<dbReference type="PATRIC" id="fig|1235990.3.peg.141"/>
<keyword evidence="5" id="KW-0460">Magnesium</keyword>
<feature type="binding site" evidence="4">
    <location>
        <begin position="140"/>
        <end position="148"/>
    </location>
    <ligand>
        <name>ATP</name>
        <dbReference type="ChEBI" id="CHEBI:30616"/>
    </ligand>
</feature>